<evidence type="ECO:0000256" key="2">
    <source>
        <dbReference type="ARBA" id="ARBA00023163"/>
    </source>
</evidence>
<keyword evidence="1" id="KW-0805">Transcription regulation</keyword>
<evidence type="ECO:0000259" key="3">
    <source>
        <dbReference type="Pfam" id="PF04967"/>
    </source>
</evidence>
<sequence length="225" mass="24954">MVLVAEILLADRTLPLVGLAEAVPSGELSISNPFILNDNKIMMTVTVDTDSRDVFDQELDSATEIIDAMKIGQTADGWFYQLIVKDDSNLARSHDPEEIEGVVMDATVTSEGIREQKVFSDYESLVTLRDRCKVHDIPFELLRIASDPENDGERDQFGLTDKQYRAISIAFAEGYYDSPRKFSTDDLAAELDTSAAAASDLLRRAEKQLISETVGTQQLMSVLPE</sequence>
<feature type="domain" description="HTH bat-type" evidence="3">
    <location>
        <begin position="159"/>
        <end position="210"/>
    </location>
</feature>
<dbReference type="Proteomes" id="UP000198775">
    <property type="component" value="Unassembled WGS sequence"/>
</dbReference>
<dbReference type="RefSeq" id="WP_092661046.1">
    <property type="nucleotide sequence ID" value="NZ_FOCX01000012.1"/>
</dbReference>
<evidence type="ECO:0000313" key="4">
    <source>
        <dbReference type="EMBL" id="SEO42845.1"/>
    </source>
</evidence>
<evidence type="ECO:0000313" key="5">
    <source>
        <dbReference type="Proteomes" id="UP000198775"/>
    </source>
</evidence>
<keyword evidence="5" id="KW-1185">Reference proteome</keyword>
<proteinExistence type="predicted"/>
<accession>A0A1H8PLQ4</accession>
<dbReference type="Pfam" id="PF04967">
    <property type="entry name" value="HTH_10"/>
    <property type="match status" value="1"/>
</dbReference>
<dbReference type="InterPro" id="IPR007050">
    <property type="entry name" value="HTH_bacterioopsin"/>
</dbReference>
<dbReference type="AlphaFoldDB" id="A0A1H8PLQ4"/>
<dbReference type="EMBL" id="FOCX01000012">
    <property type="protein sequence ID" value="SEO42845.1"/>
    <property type="molecule type" value="Genomic_DNA"/>
</dbReference>
<gene>
    <name evidence="4" type="ORF">SAMN05216388_101291</name>
</gene>
<evidence type="ECO:0000256" key="1">
    <source>
        <dbReference type="ARBA" id="ARBA00023015"/>
    </source>
</evidence>
<organism evidence="4 5">
    <name type="scientific">Halorientalis persicus</name>
    <dbReference type="NCBI Taxonomy" id="1367881"/>
    <lineage>
        <taxon>Archaea</taxon>
        <taxon>Methanobacteriati</taxon>
        <taxon>Methanobacteriota</taxon>
        <taxon>Stenosarchaea group</taxon>
        <taxon>Halobacteria</taxon>
        <taxon>Halobacteriales</taxon>
        <taxon>Haloarculaceae</taxon>
        <taxon>Halorientalis</taxon>
    </lineage>
</organism>
<name>A0A1H8PLQ4_9EURY</name>
<dbReference type="PANTHER" id="PTHR34236">
    <property type="entry name" value="DIMETHYL SULFOXIDE REDUCTASE TRANSCRIPTIONAL ACTIVATOR"/>
    <property type="match status" value="1"/>
</dbReference>
<dbReference type="PANTHER" id="PTHR34236:SF1">
    <property type="entry name" value="DIMETHYL SULFOXIDE REDUCTASE TRANSCRIPTIONAL ACTIVATOR"/>
    <property type="match status" value="1"/>
</dbReference>
<reference evidence="5" key="1">
    <citation type="submission" date="2016-10" db="EMBL/GenBank/DDBJ databases">
        <authorList>
            <person name="Varghese N."/>
            <person name="Submissions S."/>
        </authorList>
    </citation>
    <scope>NUCLEOTIDE SEQUENCE [LARGE SCALE GENOMIC DNA]</scope>
    <source>
        <strain evidence="5">IBRC-M 10043</strain>
    </source>
</reference>
<dbReference type="OrthoDB" id="27447at2157"/>
<protein>
    <submittedName>
        <fullName evidence="4">HTH DNA binding domain</fullName>
    </submittedName>
</protein>
<keyword evidence="2" id="KW-0804">Transcription</keyword>